<dbReference type="SUPFAM" id="SSF110296">
    <property type="entry name" value="Oligoxyloglucan reducing end-specific cellobiohydrolase"/>
    <property type="match status" value="1"/>
</dbReference>
<gene>
    <name evidence="2" type="ORF">ATL39_0470</name>
</gene>
<keyword evidence="1" id="KW-0732">Signal</keyword>
<name>A0A419V851_9BACL</name>
<organism evidence="2 3">
    <name type="scientific">Sinobaca qinghaiensis</name>
    <dbReference type="NCBI Taxonomy" id="342944"/>
    <lineage>
        <taxon>Bacteria</taxon>
        <taxon>Bacillati</taxon>
        <taxon>Bacillota</taxon>
        <taxon>Bacilli</taxon>
        <taxon>Bacillales</taxon>
        <taxon>Sporolactobacillaceae</taxon>
        <taxon>Sinobaca</taxon>
    </lineage>
</organism>
<keyword evidence="3" id="KW-1185">Reference proteome</keyword>
<feature type="signal peptide" evidence="1">
    <location>
        <begin position="1"/>
        <end position="20"/>
    </location>
</feature>
<dbReference type="EMBL" id="RAPK01000006">
    <property type="protein sequence ID" value="RKD76255.1"/>
    <property type="molecule type" value="Genomic_DNA"/>
</dbReference>
<reference evidence="2 3" key="1">
    <citation type="submission" date="2018-09" db="EMBL/GenBank/DDBJ databases">
        <title>Genomic Encyclopedia of Archaeal and Bacterial Type Strains, Phase II (KMG-II): from individual species to whole genera.</title>
        <authorList>
            <person name="Goeker M."/>
        </authorList>
    </citation>
    <scope>NUCLEOTIDE SEQUENCE [LARGE SCALE GENOMIC DNA]</scope>
    <source>
        <strain evidence="2 3">DSM 17008</strain>
    </source>
</reference>
<evidence type="ECO:0008006" key="4">
    <source>
        <dbReference type="Google" id="ProtNLM"/>
    </source>
</evidence>
<dbReference type="Proteomes" id="UP000285120">
    <property type="component" value="Unassembled WGS sequence"/>
</dbReference>
<dbReference type="Gene3D" id="2.130.10.10">
    <property type="entry name" value="YVTN repeat-like/Quinoprotein amine dehydrogenase"/>
    <property type="match status" value="1"/>
</dbReference>
<sequence>MKKWYAAIGGSMLLFAAACGGNEESGASEPEEKVTFSHIHGAGFTADGKHALIPAHDGLRKLENGSWEVPEGEAHDYMGFTMTDSGFYSSGHPSQQTDYANPFGLIKSTDQGESIDLLGMEGEVDFHIMDAGYESHVIYAVNPQPHDAMPESGLYRSEDESSWEQKNMEGLEGEVLSLSAHPTDSDLAAAGTIDGVYLSRNQGDTFAPVSTEAPVPALTFLANGNLLYAEGTGTQTKLIIAADGELREIPAPDLKEGDSAGYIAQNPQHPDTLLVTTTERDIFYTEDRGDSWEKQAEAGEEL</sequence>
<dbReference type="PROSITE" id="PS51257">
    <property type="entry name" value="PROKAR_LIPOPROTEIN"/>
    <property type="match status" value="1"/>
</dbReference>
<dbReference type="InterPro" id="IPR054817">
    <property type="entry name" value="Glycosyl_F510_1955-like"/>
</dbReference>
<accession>A0A419V851</accession>
<dbReference type="RefSeq" id="WP_120191668.1">
    <property type="nucleotide sequence ID" value="NZ_RAPK01000006.1"/>
</dbReference>
<evidence type="ECO:0000256" key="1">
    <source>
        <dbReference type="SAM" id="SignalP"/>
    </source>
</evidence>
<dbReference type="NCBIfam" id="NF045728">
    <property type="entry name" value="glycosyl_F510_1955"/>
    <property type="match status" value="1"/>
</dbReference>
<protein>
    <recommendedName>
        <fullName evidence="4">Beta-barrel assembly machine subunit BamC</fullName>
    </recommendedName>
</protein>
<evidence type="ECO:0000313" key="3">
    <source>
        <dbReference type="Proteomes" id="UP000285120"/>
    </source>
</evidence>
<dbReference type="OrthoDB" id="9764804at2"/>
<comment type="caution">
    <text evidence="2">The sequence shown here is derived from an EMBL/GenBank/DDBJ whole genome shotgun (WGS) entry which is preliminary data.</text>
</comment>
<evidence type="ECO:0000313" key="2">
    <source>
        <dbReference type="EMBL" id="RKD76255.1"/>
    </source>
</evidence>
<dbReference type="InterPro" id="IPR015943">
    <property type="entry name" value="WD40/YVTN_repeat-like_dom_sf"/>
</dbReference>
<dbReference type="AlphaFoldDB" id="A0A419V851"/>
<proteinExistence type="predicted"/>
<feature type="chain" id="PRO_5038390903" description="Beta-barrel assembly machine subunit BamC" evidence="1">
    <location>
        <begin position="21"/>
        <end position="302"/>
    </location>
</feature>